<protein>
    <submittedName>
        <fullName evidence="1">Uncharacterized protein</fullName>
    </submittedName>
</protein>
<accession>A0A829EYW2</accession>
<comment type="caution">
    <text evidence="1">The sequence shown here is derived from an EMBL/GenBank/DDBJ whole genome shotgun (WGS) entry which is preliminary data.</text>
</comment>
<dbReference type="RefSeq" id="WP_010729878.1">
    <property type="nucleotide sequence ID" value="NZ_KB948158.1"/>
</dbReference>
<proteinExistence type="predicted"/>
<name>A0A829EYW2_ENTFC</name>
<gene>
    <name evidence="1" type="ORF">SMG_03223</name>
</gene>
<dbReference type="EMBL" id="AIVF01000085">
    <property type="protein sequence ID" value="EOG19606.1"/>
    <property type="molecule type" value="Genomic_DNA"/>
</dbReference>
<evidence type="ECO:0000313" key="2">
    <source>
        <dbReference type="Proteomes" id="UP000013834"/>
    </source>
</evidence>
<reference evidence="1 2" key="1">
    <citation type="submission" date="2013-02" db="EMBL/GenBank/DDBJ databases">
        <title>The Genome Sequence of Enterococcus faecium VRE_84.</title>
        <authorList>
            <consortium name="The Broad Institute Genome Sequencing Platform"/>
            <consortium name="The Broad Institute Genome Sequencing Center for Infectious Disease"/>
            <person name="Earl A.M."/>
            <person name="Gilmore M.S."/>
            <person name="Lebreton F."/>
            <person name="Hammerum A.M."/>
            <person name="Jensen L.B."/>
            <person name="Guardabassi L."/>
            <person name="Walker B."/>
            <person name="Young S.K."/>
            <person name="Zeng Q."/>
            <person name="Gargeya S."/>
            <person name="Fitzgerald M."/>
            <person name="Haas B."/>
            <person name="Abouelleil A."/>
            <person name="Alvarado L."/>
            <person name="Arachchi H.M."/>
            <person name="Berlin A.M."/>
            <person name="Chapman S.B."/>
            <person name="Dewar J."/>
            <person name="Goldberg J."/>
            <person name="Griggs A."/>
            <person name="Gujja S."/>
            <person name="Hansen M."/>
            <person name="Howarth C."/>
            <person name="Imamovic A."/>
            <person name="Larimer J."/>
            <person name="McCowan C."/>
            <person name="Murphy C."/>
            <person name="Neiman D."/>
            <person name="Pearson M."/>
            <person name="Priest M."/>
            <person name="Roberts A."/>
            <person name="Saif S."/>
            <person name="Shea T."/>
            <person name="Sisk P."/>
            <person name="Sykes S."/>
            <person name="Wortman J."/>
            <person name="Nusbaum C."/>
            <person name="Birren B."/>
        </authorList>
    </citation>
    <scope>NUCLEOTIDE SEQUENCE [LARGE SCALE GENOMIC DNA]</scope>
    <source>
        <strain evidence="1 2">VRE 84</strain>
    </source>
</reference>
<organism evidence="1 2">
    <name type="scientific">Enterococcus faecium EnGen0180</name>
    <dbReference type="NCBI Taxonomy" id="1157475"/>
    <lineage>
        <taxon>Bacteria</taxon>
        <taxon>Bacillati</taxon>
        <taxon>Bacillota</taxon>
        <taxon>Bacilli</taxon>
        <taxon>Lactobacillales</taxon>
        <taxon>Enterococcaceae</taxon>
        <taxon>Enterococcus</taxon>
    </lineage>
</organism>
<dbReference type="AlphaFoldDB" id="A0A829EYW2"/>
<sequence length="188" mass="22032">MFEKRKDQFPNLEAKSQKVIDGEMIELFQKSYGTIETTASCKYYFQGKRNTFKGFADSDEELAKKIIDWLVSSEHVAREDTVRTTINGEVLTGTRCVCCNHEFVEDEGCYRINEYGDFICQSCHEIEFPTERSWFEYMLQDYEMETENGEVVFCTKEELSKRSDDEIEDWCVWLVGTDDCVAYYTTAE</sequence>
<dbReference type="Proteomes" id="UP000013834">
    <property type="component" value="Unassembled WGS sequence"/>
</dbReference>
<evidence type="ECO:0000313" key="1">
    <source>
        <dbReference type="EMBL" id="EOG19606.1"/>
    </source>
</evidence>